<dbReference type="InterPro" id="IPR049932">
    <property type="entry name" value="NEAP1-4"/>
</dbReference>
<feature type="region of interest" description="Disordered" evidence="2">
    <location>
        <begin position="1"/>
        <end position="25"/>
    </location>
</feature>
<accession>A0A7N0U735</accession>
<dbReference type="PANTHER" id="PTHR48145">
    <property type="entry name" value="NUCLEAR ENVELOPE-ASSOCIATED PROTEIN 1"/>
    <property type="match status" value="1"/>
</dbReference>
<evidence type="ECO:0000256" key="2">
    <source>
        <dbReference type="SAM" id="MobiDB-lite"/>
    </source>
</evidence>
<dbReference type="EnsemblPlants" id="Kaladp0055s0534.1.v1.1">
    <property type="protein sequence ID" value="Kaladp0055s0534.1.v1.1"/>
    <property type="gene ID" value="Kaladp0055s0534.v1.1"/>
</dbReference>
<protein>
    <submittedName>
        <fullName evidence="3">Uncharacterized protein</fullName>
    </submittedName>
</protein>
<evidence type="ECO:0000313" key="3">
    <source>
        <dbReference type="EnsemblPlants" id="Kaladp0055s0534.1.v1.1"/>
    </source>
</evidence>
<keyword evidence="4" id="KW-1185">Reference proteome</keyword>
<evidence type="ECO:0000313" key="4">
    <source>
        <dbReference type="Proteomes" id="UP000594263"/>
    </source>
</evidence>
<dbReference type="Gramene" id="Kaladp0055s0534.1.v1.1">
    <property type="protein sequence ID" value="Kaladp0055s0534.1.v1.1"/>
    <property type="gene ID" value="Kaladp0055s0534.v1.1"/>
</dbReference>
<name>A0A7N0U735_KALFE</name>
<evidence type="ECO:0000256" key="1">
    <source>
        <dbReference type="SAM" id="Coils"/>
    </source>
</evidence>
<proteinExistence type="predicted"/>
<sequence>MSSSESLNSRGVKERENTDPLLRDLSEKKLSFRRNVVSLAAELKEVRSRLNSKEQLFAKETRTRQEAEAKAKKIEEEMHKLQKNLDERNEQLQAYASTARQCLKEIDDVRSKLSETQAIADASVASAQSAQLQCLTLIKELDEKNSQLKENEARVAWIADQLDLLQRDLQARELSQNELRDEVLRVEQEIKEAVSTACINKDSELLKLLEEIVPKNHENINRLFSHKDDEIARLKDEIRIMSMHWKLKTKELESQVEKHLKADQDLKKRVLKLEVCLHESQSQNRKLQKMGERRDKALKELKAQLSTKERTTSDGSEKPNFWESSNFKIVISMSMLILVVLSKR</sequence>
<feature type="compositionally biased region" description="Basic and acidic residues" evidence="2">
    <location>
        <begin position="11"/>
        <end position="25"/>
    </location>
</feature>
<dbReference type="OMA" id="QCSMLTE"/>
<dbReference type="Proteomes" id="UP000594263">
    <property type="component" value="Unplaced"/>
</dbReference>
<feature type="coiled-coil region" evidence="1">
    <location>
        <begin position="134"/>
        <end position="196"/>
    </location>
</feature>
<dbReference type="PANTHER" id="PTHR48145:SF5">
    <property type="entry name" value="NUCLEAR ENVELOPE-ASSOCIATED PROTEIN 2"/>
    <property type="match status" value="1"/>
</dbReference>
<organism evidence="3 4">
    <name type="scientific">Kalanchoe fedtschenkoi</name>
    <name type="common">Lavender scallops</name>
    <name type="synonym">South American air plant</name>
    <dbReference type="NCBI Taxonomy" id="63787"/>
    <lineage>
        <taxon>Eukaryota</taxon>
        <taxon>Viridiplantae</taxon>
        <taxon>Streptophyta</taxon>
        <taxon>Embryophyta</taxon>
        <taxon>Tracheophyta</taxon>
        <taxon>Spermatophyta</taxon>
        <taxon>Magnoliopsida</taxon>
        <taxon>eudicotyledons</taxon>
        <taxon>Gunneridae</taxon>
        <taxon>Pentapetalae</taxon>
        <taxon>Saxifragales</taxon>
        <taxon>Crassulaceae</taxon>
        <taxon>Kalanchoe</taxon>
    </lineage>
</organism>
<dbReference type="AlphaFoldDB" id="A0A7N0U735"/>
<keyword evidence="1" id="KW-0175">Coiled coil</keyword>
<reference evidence="3" key="1">
    <citation type="submission" date="2021-01" db="UniProtKB">
        <authorList>
            <consortium name="EnsemblPlants"/>
        </authorList>
    </citation>
    <scope>IDENTIFICATION</scope>
</reference>
<feature type="coiled-coil region" evidence="1">
    <location>
        <begin position="36"/>
        <end position="98"/>
    </location>
</feature>